<dbReference type="Pfam" id="PF00076">
    <property type="entry name" value="RRM_1"/>
    <property type="match status" value="1"/>
</dbReference>
<dbReference type="HOGENOM" id="CLU_012062_28_8_0"/>
<evidence type="ECO:0000256" key="2">
    <source>
        <dbReference type="SAM" id="MobiDB-lite"/>
    </source>
</evidence>
<dbReference type="KEGG" id="sus:Acid_5772"/>
<gene>
    <name evidence="4" type="ordered locus">Acid_5772</name>
</gene>
<evidence type="ECO:0000256" key="1">
    <source>
        <dbReference type="ARBA" id="ARBA00022884"/>
    </source>
</evidence>
<feature type="compositionally biased region" description="Gly residues" evidence="2">
    <location>
        <begin position="85"/>
        <end position="97"/>
    </location>
</feature>
<dbReference type="InParanoid" id="Q01UF1"/>
<dbReference type="InterPro" id="IPR000504">
    <property type="entry name" value="RRM_dom"/>
</dbReference>
<feature type="region of interest" description="Disordered" evidence="2">
    <location>
        <begin position="74"/>
        <end position="97"/>
    </location>
</feature>
<organism evidence="4">
    <name type="scientific">Solibacter usitatus (strain Ellin6076)</name>
    <dbReference type="NCBI Taxonomy" id="234267"/>
    <lineage>
        <taxon>Bacteria</taxon>
        <taxon>Pseudomonadati</taxon>
        <taxon>Acidobacteriota</taxon>
        <taxon>Terriglobia</taxon>
        <taxon>Bryobacterales</taxon>
        <taxon>Solibacteraceae</taxon>
        <taxon>Candidatus Solibacter</taxon>
    </lineage>
</organism>
<name>Q01UF1_SOLUE</name>
<dbReference type="STRING" id="234267.Acid_5772"/>
<dbReference type="SMART" id="SM00360">
    <property type="entry name" value="RRM"/>
    <property type="match status" value="1"/>
</dbReference>
<dbReference type="SUPFAM" id="SSF54928">
    <property type="entry name" value="RNA-binding domain, RBD"/>
    <property type="match status" value="1"/>
</dbReference>
<dbReference type="InterPro" id="IPR035979">
    <property type="entry name" value="RBD_domain_sf"/>
</dbReference>
<dbReference type="eggNOG" id="COG0724">
    <property type="taxonomic scope" value="Bacteria"/>
</dbReference>
<reference evidence="4" key="1">
    <citation type="submission" date="2006-10" db="EMBL/GenBank/DDBJ databases">
        <title>Complete sequence of Solibacter usitatus Ellin6076.</title>
        <authorList>
            <consortium name="US DOE Joint Genome Institute"/>
            <person name="Copeland A."/>
            <person name="Lucas S."/>
            <person name="Lapidus A."/>
            <person name="Barry K."/>
            <person name="Detter J.C."/>
            <person name="Glavina del Rio T."/>
            <person name="Hammon N."/>
            <person name="Israni S."/>
            <person name="Dalin E."/>
            <person name="Tice H."/>
            <person name="Pitluck S."/>
            <person name="Thompson L.S."/>
            <person name="Brettin T."/>
            <person name="Bruce D."/>
            <person name="Han C."/>
            <person name="Tapia R."/>
            <person name="Gilna P."/>
            <person name="Schmutz J."/>
            <person name="Larimer F."/>
            <person name="Land M."/>
            <person name="Hauser L."/>
            <person name="Kyrpides N."/>
            <person name="Mikhailova N."/>
            <person name="Janssen P.H."/>
            <person name="Kuske C.R."/>
            <person name="Richardson P."/>
        </authorList>
    </citation>
    <scope>NUCLEOTIDE SEQUENCE</scope>
    <source>
        <strain evidence="4">Ellin6076</strain>
    </source>
</reference>
<dbReference type="OrthoDB" id="9798855at2"/>
<dbReference type="EMBL" id="CP000473">
    <property type="protein sequence ID" value="ABJ86719.1"/>
    <property type="molecule type" value="Genomic_DNA"/>
</dbReference>
<evidence type="ECO:0000259" key="3">
    <source>
        <dbReference type="PROSITE" id="PS50102"/>
    </source>
</evidence>
<dbReference type="Gene3D" id="3.30.70.330">
    <property type="match status" value="1"/>
</dbReference>
<sequence>MKNIFVGNLSFGATEDTVRALFETHGKVDRVNICTDRDSGQPRGFGFVEMANDSEAEKAISAVNGKELDGRALNVNEARPKAERSGGGGGGFGRKRW</sequence>
<dbReference type="PROSITE" id="PS50102">
    <property type="entry name" value="RRM"/>
    <property type="match status" value="1"/>
</dbReference>
<dbReference type="AlphaFoldDB" id="Q01UF1"/>
<protein>
    <submittedName>
        <fullName evidence="4">RNP-1 like RNA-binding protein</fullName>
    </submittedName>
</protein>
<dbReference type="PANTHER" id="PTHR48027">
    <property type="entry name" value="HETEROGENEOUS NUCLEAR RIBONUCLEOPROTEIN 87F-RELATED"/>
    <property type="match status" value="1"/>
</dbReference>
<accession>Q01UF1</accession>
<dbReference type="InterPro" id="IPR052462">
    <property type="entry name" value="SLIRP/GR-RBP-like"/>
</dbReference>
<feature type="domain" description="RRM" evidence="3">
    <location>
        <begin position="2"/>
        <end position="80"/>
    </location>
</feature>
<dbReference type="GO" id="GO:0003723">
    <property type="term" value="F:RNA binding"/>
    <property type="evidence" value="ECO:0007669"/>
    <property type="project" value="UniProtKB-KW"/>
</dbReference>
<dbReference type="InterPro" id="IPR012677">
    <property type="entry name" value="Nucleotide-bd_a/b_plait_sf"/>
</dbReference>
<proteinExistence type="predicted"/>
<evidence type="ECO:0000313" key="4">
    <source>
        <dbReference type="EMBL" id="ABJ86719.1"/>
    </source>
</evidence>
<keyword evidence="1" id="KW-0694">RNA-binding</keyword>